<dbReference type="EMBL" id="FNJM01000014">
    <property type="protein sequence ID" value="SDP73711.1"/>
    <property type="molecule type" value="Genomic_DNA"/>
</dbReference>
<dbReference type="OrthoDB" id="9811615at2"/>
<dbReference type="AlphaFoldDB" id="A0A1H0V5T2"/>
<organism evidence="1 2">
    <name type="scientific">Clostridium gasigenes</name>
    <dbReference type="NCBI Taxonomy" id="94869"/>
    <lineage>
        <taxon>Bacteria</taxon>
        <taxon>Bacillati</taxon>
        <taxon>Bacillota</taxon>
        <taxon>Clostridia</taxon>
        <taxon>Eubacteriales</taxon>
        <taxon>Clostridiaceae</taxon>
        <taxon>Clostridium</taxon>
    </lineage>
</organism>
<dbReference type="SUPFAM" id="SSF49764">
    <property type="entry name" value="HSP20-like chaperones"/>
    <property type="match status" value="1"/>
</dbReference>
<dbReference type="Gene3D" id="2.60.40.790">
    <property type="match status" value="1"/>
</dbReference>
<accession>A0A1H0V5T2</accession>
<dbReference type="RefSeq" id="WP_089972152.1">
    <property type="nucleotide sequence ID" value="NZ_FNJM01000014.1"/>
</dbReference>
<evidence type="ECO:0008006" key="3">
    <source>
        <dbReference type="Google" id="ProtNLM"/>
    </source>
</evidence>
<gene>
    <name evidence="1" type="ORF">SAMN04488529_11474</name>
</gene>
<dbReference type="Proteomes" id="UP000198597">
    <property type="component" value="Unassembled WGS sequence"/>
</dbReference>
<reference evidence="1 2" key="1">
    <citation type="submission" date="2016-10" db="EMBL/GenBank/DDBJ databases">
        <authorList>
            <person name="de Groot N.N."/>
        </authorList>
    </citation>
    <scope>NUCLEOTIDE SEQUENCE [LARGE SCALE GENOMIC DNA]</scope>
    <source>
        <strain evidence="1 2">DSM 12272</strain>
    </source>
</reference>
<keyword evidence="2" id="KW-1185">Reference proteome</keyword>
<evidence type="ECO:0000313" key="2">
    <source>
        <dbReference type="Proteomes" id="UP000198597"/>
    </source>
</evidence>
<dbReference type="CDD" id="cd00298">
    <property type="entry name" value="ACD_sHsps_p23-like"/>
    <property type="match status" value="1"/>
</dbReference>
<name>A0A1H0V5T2_9CLOT</name>
<sequence length="115" mass="13604">MVIRNSKNKFSLLKKSSNDNKLNQNTLDIKDNILVNILDNPYKYTISIYLQGLHKDSIVLSYLNNFLVIDFTFKGNKYSSLKYKRTFYLKDIDITQTQNICFPHLIYITLPKKFQ</sequence>
<dbReference type="InterPro" id="IPR008978">
    <property type="entry name" value="HSP20-like_chaperone"/>
</dbReference>
<protein>
    <recommendedName>
        <fullName evidence="3">SHSP domain-containing protein</fullName>
    </recommendedName>
</protein>
<proteinExistence type="predicted"/>
<evidence type="ECO:0000313" key="1">
    <source>
        <dbReference type="EMBL" id="SDP73711.1"/>
    </source>
</evidence>